<dbReference type="PROSITE" id="PS51257">
    <property type="entry name" value="PROKAR_LIPOPROTEIN"/>
    <property type="match status" value="1"/>
</dbReference>
<organism evidence="1 2">
    <name type="scientific">Capnocytophaga endodontalis</name>
    <dbReference type="NCBI Taxonomy" id="2708117"/>
    <lineage>
        <taxon>Bacteria</taxon>
        <taxon>Pseudomonadati</taxon>
        <taxon>Bacteroidota</taxon>
        <taxon>Flavobacteriia</taxon>
        <taxon>Flavobacteriales</taxon>
        <taxon>Flavobacteriaceae</taxon>
        <taxon>Capnocytophaga</taxon>
    </lineage>
</organism>
<keyword evidence="2" id="KW-1185">Reference proteome</keyword>
<dbReference type="RefSeq" id="WP_088593584.1">
    <property type="nucleotide sequence ID" value="NZ_CP022022.1"/>
</dbReference>
<sequence length="712" mass="81615">MKKVVFLALCMFTMVSCRKDSEPTVPEHIIGQIRPEHPRLFLTKEDIPAIKNRAQTSNLEYFNQTKKDMDKFITEPFHFDNPLVTTPFDNSVIVSKISQVAMLYLITEDTKYLDYVKKTLPKIVDYYHLRIEHNLNIDWYVFSQISVLCAYDWVYNSLTPAEREQIGRPLYNIMTNIAWHGKGLRPVRNRENTGDIDTGFYGTAGLPYYIGIAFHNDGFDDVHCEQMFQKGLALNWEVVNYRRKIADANGGPGVITACMGYAVAANPVFDFNFIRSYHAATGVDIKGEMNYVLKYLDFIDWNRLPKNKEFGLADSAHYDGLLPEEDINYHLREIATLYGNSPDLQRLLAEINKKHHYERMAFMPFLQEVPKGSPSSGLSGKGTVYYKGIGELIMRSGTGDNDTYAVLVTGAQSNYHKHFDNNHFTIYRNGYRALDTGTRPEPSWHLSHYYPRTIAHNCITIRMPNEQFPLYWGIKEGAANEAKNLPIPNDGGQYKMTGSVLKEMRTTNDYVYVASDATESYNSQKTNLVMREFIYFYPDLFVIFDRVNATNKNYPKKFLLHTINEPVMKGSNEFSETSREGKMICRTLYPTDAVLTKVGGTGKDFWSDGRNWPLPVLTPQDYGYNMRAARIPPDHPELGHWRVEVSPKTAANDDYFMHLLQVGDLSLSSLPNAQVLNRPNTIEVQFTYNGKHYTLTFDKTKTYGCSLTTTKK</sequence>
<evidence type="ECO:0000313" key="1">
    <source>
        <dbReference type="EMBL" id="ASF42430.1"/>
    </source>
</evidence>
<accession>A0A1Z4BMD2</accession>
<dbReference type="Gene3D" id="1.50.10.100">
    <property type="entry name" value="Chondroitin AC/alginate lyase"/>
    <property type="match status" value="1"/>
</dbReference>
<proteinExistence type="predicted"/>
<evidence type="ECO:0000313" key="2">
    <source>
        <dbReference type="Proteomes" id="UP000197007"/>
    </source>
</evidence>
<protein>
    <submittedName>
        <fullName evidence="1">Heparinase</fullName>
    </submittedName>
</protein>
<dbReference type="Proteomes" id="UP000197007">
    <property type="component" value="Chromosome"/>
</dbReference>
<reference evidence="2" key="1">
    <citation type="submission" date="2017-06" db="EMBL/GenBank/DDBJ databases">
        <title>Complete genome sequence of Capnocytophaga sp. KCOM 1579 (=ChDC OS43) isolated from a human refractory periapical abscess lesion.</title>
        <authorList>
            <person name="Kook J.-K."/>
            <person name="Park S.-N."/>
            <person name="Lim Y.K."/>
            <person name="Roh H."/>
        </authorList>
    </citation>
    <scope>NUCLEOTIDE SEQUENCE [LARGE SCALE GENOMIC DNA]</scope>
    <source>
        <strain evidence="2">ChDC OS43</strain>
    </source>
</reference>
<dbReference type="KEGG" id="capn:CBG49_04695"/>
<dbReference type="EMBL" id="CP022022">
    <property type="protein sequence ID" value="ASF42430.1"/>
    <property type="molecule type" value="Genomic_DNA"/>
</dbReference>
<dbReference type="AlphaFoldDB" id="A0A1Z4BMD2"/>
<dbReference type="Gene3D" id="2.70.98.70">
    <property type="match status" value="1"/>
</dbReference>
<name>A0A1Z4BMD2_9FLAO</name>
<gene>
    <name evidence="1" type="ORF">CBG49_04695</name>
</gene>
<dbReference type="SUPFAM" id="SSF48230">
    <property type="entry name" value="Chondroitin AC/alginate lyase"/>
    <property type="match status" value="1"/>
</dbReference>
<dbReference type="InterPro" id="IPR008929">
    <property type="entry name" value="Chondroitin_lyas"/>
</dbReference>